<keyword evidence="4" id="KW-1185">Reference proteome</keyword>
<accession>A0A540K9X9</accession>
<dbReference type="AlphaFoldDB" id="A0A540K9X9"/>
<gene>
    <name evidence="3" type="ORF">C1H46_043721</name>
</gene>
<evidence type="ECO:0000313" key="3">
    <source>
        <dbReference type="EMBL" id="TQD70742.1"/>
    </source>
</evidence>
<feature type="domain" description="Reverse transcriptase Ty1/copia-type" evidence="2">
    <location>
        <begin position="90"/>
        <end position="331"/>
    </location>
</feature>
<dbReference type="Proteomes" id="UP000315295">
    <property type="component" value="Unassembled WGS sequence"/>
</dbReference>
<dbReference type="STRING" id="106549.A0A540K9X9"/>
<dbReference type="EMBL" id="VIEB01001696">
    <property type="protein sequence ID" value="TQD70742.1"/>
    <property type="molecule type" value="Genomic_DNA"/>
</dbReference>
<comment type="caution">
    <text evidence="3">The sequence shown here is derived from an EMBL/GenBank/DDBJ whole genome shotgun (WGS) entry which is preliminary data.</text>
</comment>
<dbReference type="SUPFAM" id="SSF56672">
    <property type="entry name" value="DNA/RNA polymerases"/>
    <property type="match status" value="1"/>
</dbReference>
<dbReference type="CDD" id="cd09272">
    <property type="entry name" value="RNase_HI_RT_Ty1"/>
    <property type="match status" value="1"/>
</dbReference>
<evidence type="ECO:0000259" key="2">
    <source>
        <dbReference type="Pfam" id="PF07727"/>
    </source>
</evidence>
<sequence>MAEAAQNPAVPRHNPRRDRQPPTRFQDFVTYKPRHPISNCVSYQKATPSHAAFLNNISSHSEPQNFYEANNQVVWKEAMRDELKALDQHKTWSITKLPPGKRAVGCKWIYKIKFNYDGSIERHKARLVARGFTQTFEVDYKETFAPVAKMNSVRVLLSVAVNKGWSMYQMDVKNAFLHGDLEEEVYMRLPRGHPQSQDPNLVCKLHKSIYGLKQSPRAWYAKLSTVLHSIGFKRSNADSSLFVRTRAASKLVVLRYVDDLIITCDNAAEITTLKQSLQQKFAVKDLGVLKYFLGIEMASSYKGLFLNQRKYVMDLLKDANMSDAKPALTPLDSKVKLVLGGTPLSDISLYQRLVGNLIYLTITRPDISHSVSIASQFMHPPTIEHLNLVKRILRYLKGSVGRGILMTKNDNTEIMGYCDADWAGNAIDRKSTTGYCTFVGGNLVTWKSKKQTVIARSSAEAEYRAMASTTCELIWLKGLLCDLGVFTAQPMTLFCDNQAAMHIASNPVFHERTKHIEVDCHYIREQVQSQVIQTHYVKSFDQLADIFTKPLASHQFQRLLSKLGSINLLDPAWGGVVDVIILLKVRLNIRRITSFLSRGDGEQLSLLSLPSCYLRSPLTYCFLSLAFGSS</sequence>
<name>A0A540K9X9_MALBA</name>
<evidence type="ECO:0000256" key="1">
    <source>
        <dbReference type="SAM" id="MobiDB-lite"/>
    </source>
</evidence>
<dbReference type="InterPro" id="IPR013103">
    <property type="entry name" value="RVT_2"/>
</dbReference>
<dbReference type="InterPro" id="IPR043502">
    <property type="entry name" value="DNA/RNA_pol_sf"/>
</dbReference>
<protein>
    <recommendedName>
        <fullName evidence="2">Reverse transcriptase Ty1/copia-type domain-containing protein</fullName>
    </recommendedName>
</protein>
<proteinExistence type="predicted"/>
<organism evidence="3 4">
    <name type="scientific">Malus baccata</name>
    <name type="common">Siberian crab apple</name>
    <name type="synonym">Pyrus baccata</name>
    <dbReference type="NCBI Taxonomy" id="106549"/>
    <lineage>
        <taxon>Eukaryota</taxon>
        <taxon>Viridiplantae</taxon>
        <taxon>Streptophyta</taxon>
        <taxon>Embryophyta</taxon>
        <taxon>Tracheophyta</taxon>
        <taxon>Spermatophyta</taxon>
        <taxon>Magnoliopsida</taxon>
        <taxon>eudicotyledons</taxon>
        <taxon>Gunneridae</taxon>
        <taxon>Pentapetalae</taxon>
        <taxon>rosids</taxon>
        <taxon>fabids</taxon>
        <taxon>Rosales</taxon>
        <taxon>Rosaceae</taxon>
        <taxon>Amygdaloideae</taxon>
        <taxon>Maleae</taxon>
        <taxon>Malus</taxon>
    </lineage>
</organism>
<dbReference type="PANTHER" id="PTHR11439">
    <property type="entry name" value="GAG-POL-RELATED RETROTRANSPOSON"/>
    <property type="match status" value="1"/>
</dbReference>
<evidence type="ECO:0000313" key="4">
    <source>
        <dbReference type="Proteomes" id="UP000315295"/>
    </source>
</evidence>
<dbReference type="PANTHER" id="PTHR11439:SF463">
    <property type="entry name" value="REVERSE TRANSCRIPTASE TY1_COPIA-TYPE DOMAIN-CONTAINING PROTEIN"/>
    <property type="match status" value="1"/>
</dbReference>
<reference evidence="3 4" key="1">
    <citation type="journal article" date="2019" name="G3 (Bethesda)">
        <title>Sequencing of a Wild Apple (Malus baccata) Genome Unravels the Differences Between Cultivated and Wild Apple Species Regarding Disease Resistance and Cold Tolerance.</title>
        <authorList>
            <person name="Chen X."/>
        </authorList>
    </citation>
    <scope>NUCLEOTIDE SEQUENCE [LARGE SCALE GENOMIC DNA]</scope>
    <source>
        <strain evidence="4">cv. Shandingzi</strain>
        <tissue evidence="3">Leaves</tissue>
    </source>
</reference>
<feature type="region of interest" description="Disordered" evidence="1">
    <location>
        <begin position="1"/>
        <end position="23"/>
    </location>
</feature>
<dbReference type="Pfam" id="PF07727">
    <property type="entry name" value="RVT_2"/>
    <property type="match status" value="1"/>
</dbReference>